<gene>
    <name evidence="2" type="ORF">Fot_24237</name>
</gene>
<accession>A0ABD1U5N8</accession>
<dbReference type="AlphaFoldDB" id="A0ABD1U5N8"/>
<reference evidence="3" key="1">
    <citation type="submission" date="2024-07" db="EMBL/GenBank/DDBJ databases">
        <title>Two chromosome-level genome assemblies of Korean endemic species Abeliophyllum distichum and Forsythia ovata (Oleaceae).</title>
        <authorList>
            <person name="Jang H."/>
        </authorList>
    </citation>
    <scope>NUCLEOTIDE SEQUENCE [LARGE SCALE GENOMIC DNA]</scope>
</reference>
<dbReference type="EMBL" id="JBFOLJ010000007">
    <property type="protein sequence ID" value="KAL2520314.1"/>
    <property type="molecule type" value="Genomic_DNA"/>
</dbReference>
<dbReference type="Proteomes" id="UP001604277">
    <property type="component" value="Unassembled WGS sequence"/>
</dbReference>
<sequence>MEFFAQEMDQSIQDCGSQIVTKISQPRAKLQSRRSKKSASSQSHEPQQSEFQFMPTLGIIEQHNIGPDAVVPVNDLMQLCLEMICRRTSRLTIWWMICNSWNMNNN</sequence>
<evidence type="ECO:0000313" key="3">
    <source>
        <dbReference type="Proteomes" id="UP001604277"/>
    </source>
</evidence>
<keyword evidence="3" id="KW-1185">Reference proteome</keyword>
<comment type="caution">
    <text evidence="2">The sequence shown here is derived from an EMBL/GenBank/DDBJ whole genome shotgun (WGS) entry which is preliminary data.</text>
</comment>
<evidence type="ECO:0000256" key="1">
    <source>
        <dbReference type="SAM" id="MobiDB-lite"/>
    </source>
</evidence>
<evidence type="ECO:0000313" key="2">
    <source>
        <dbReference type="EMBL" id="KAL2520314.1"/>
    </source>
</evidence>
<protein>
    <submittedName>
        <fullName evidence="2">Uncharacterized protein</fullName>
    </submittedName>
</protein>
<proteinExistence type="predicted"/>
<organism evidence="2 3">
    <name type="scientific">Forsythia ovata</name>
    <dbReference type="NCBI Taxonomy" id="205694"/>
    <lineage>
        <taxon>Eukaryota</taxon>
        <taxon>Viridiplantae</taxon>
        <taxon>Streptophyta</taxon>
        <taxon>Embryophyta</taxon>
        <taxon>Tracheophyta</taxon>
        <taxon>Spermatophyta</taxon>
        <taxon>Magnoliopsida</taxon>
        <taxon>eudicotyledons</taxon>
        <taxon>Gunneridae</taxon>
        <taxon>Pentapetalae</taxon>
        <taxon>asterids</taxon>
        <taxon>lamiids</taxon>
        <taxon>Lamiales</taxon>
        <taxon>Oleaceae</taxon>
        <taxon>Forsythieae</taxon>
        <taxon>Forsythia</taxon>
    </lineage>
</organism>
<feature type="region of interest" description="Disordered" evidence="1">
    <location>
        <begin position="25"/>
        <end position="50"/>
    </location>
</feature>
<name>A0ABD1U5N8_9LAMI</name>